<gene>
    <name evidence="1" type="ORF">JS521_27705</name>
</gene>
<dbReference type="EMBL" id="JAFEUF010000203">
    <property type="protein sequence ID" value="MBM7057540.1"/>
    <property type="molecule type" value="Genomic_DNA"/>
</dbReference>
<dbReference type="RefSeq" id="WP_205085700.1">
    <property type="nucleotide sequence ID" value="NZ_JAFEUF010000203.1"/>
</dbReference>
<sequence length="147" mass="16077">MITDAHVPLTQHQPRSKTYEQMLERVRYEGTYPTRERAEEVVHEVLAGLGRQLTGDERVDLARCLPLEAARVLTAQVPDTRPLTGKDFIHDLATRSGASLATTRWDTGAVLATVAAHAGTGLTSRILHQLPTGWALLFGQAELTPTA</sequence>
<dbReference type="InterPro" id="IPR038282">
    <property type="entry name" value="DUF2267_sf"/>
</dbReference>
<dbReference type="Pfam" id="PF10025">
    <property type="entry name" value="DUF2267"/>
    <property type="match status" value="1"/>
</dbReference>
<accession>A0ABS2I3W5</accession>
<proteinExistence type="predicted"/>
<protein>
    <submittedName>
        <fullName evidence="1">DUF2267 domain-containing protein</fullName>
    </submittedName>
</protein>
<name>A0ABS2I3W5_9ACTN</name>
<reference evidence="1 2" key="1">
    <citation type="submission" date="2021-02" db="EMBL/GenBank/DDBJ databases">
        <title>Genome Streptomyces sp. RHZ10.</title>
        <authorList>
            <person name="Besaury L."/>
        </authorList>
    </citation>
    <scope>NUCLEOTIDE SEQUENCE [LARGE SCALE GENOMIC DNA]</scope>
    <source>
        <strain evidence="1 2">RHZ10</strain>
    </source>
</reference>
<keyword evidence="2" id="KW-1185">Reference proteome</keyword>
<dbReference type="Proteomes" id="UP000712045">
    <property type="component" value="Unassembled WGS sequence"/>
</dbReference>
<dbReference type="Gene3D" id="1.10.490.110">
    <property type="entry name" value="Uncharacterized conserved protein DUF2267"/>
    <property type="match status" value="1"/>
</dbReference>
<dbReference type="InterPro" id="IPR018727">
    <property type="entry name" value="DUF2267"/>
</dbReference>
<evidence type="ECO:0000313" key="1">
    <source>
        <dbReference type="EMBL" id="MBM7057540.1"/>
    </source>
</evidence>
<comment type="caution">
    <text evidence="1">The sequence shown here is derived from an EMBL/GenBank/DDBJ whole genome shotgun (WGS) entry which is preliminary data.</text>
</comment>
<organism evidence="1 2">
    <name type="scientific">Streptomyces durocortorensis</name>
    <dbReference type="NCBI Taxonomy" id="2811104"/>
    <lineage>
        <taxon>Bacteria</taxon>
        <taxon>Bacillati</taxon>
        <taxon>Actinomycetota</taxon>
        <taxon>Actinomycetes</taxon>
        <taxon>Kitasatosporales</taxon>
        <taxon>Streptomycetaceae</taxon>
        <taxon>Streptomyces</taxon>
    </lineage>
</organism>
<evidence type="ECO:0000313" key="2">
    <source>
        <dbReference type="Proteomes" id="UP000712045"/>
    </source>
</evidence>